<dbReference type="PROSITE" id="PS00662">
    <property type="entry name" value="T2SP_E"/>
    <property type="match status" value="1"/>
</dbReference>
<dbReference type="NCBIfam" id="TIGR01420">
    <property type="entry name" value="pilT_fam"/>
    <property type="match status" value="1"/>
</dbReference>
<dbReference type="Gene3D" id="3.40.50.300">
    <property type="entry name" value="P-loop containing nucleotide triphosphate hydrolases"/>
    <property type="match status" value="1"/>
</dbReference>
<dbReference type="Gene3D" id="3.30.450.90">
    <property type="match status" value="1"/>
</dbReference>
<dbReference type="InterPro" id="IPR001482">
    <property type="entry name" value="T2SS/T4SS_dom"/>
</dbReference>
<gene>
    <name evidence="3" type="ORF">QLQ16_15245</name>
</gene>
<evidence type="ECO:0000256" key="1">
    <source>
        <dbReference type="ARBA" id="ARBA00006611"/>
    </source>
</evidence>
<reference evidence="3" key="1">
    <citation type="submission" date="2023-05" db="EMBL/GenBank/DDBJ databases">
        <title>Limnohabitans sp. strain HM2-2 Genome sequencing and assembly.</title>
        <authorList>
            <person name="Jung Y."/>
        </authorList>
    </citation>
    <scope>NUCLEOTIDE SEQUENCE</scope>
    <source>
        <strain evidence="3">HM2-2</strain>
    </source>
</reference>
<dbReference type="Proteomes" id="UP001431902">
    <property type="component" value="Unassembled WGS sequence"/>
</dbReference>
<dbReference type="CDD" id="cd01131">
    <property type="entry name" value="PilT"/>
    <property type="match status" value="1"/>
</dbReference>
<evidence type="ECO:0000313" key="3">
    <source>
        <dbReference type="EMBL" id="MDI9235192.1"/>
    </source>
</evidence>
<dbReference type="Pfam" id="PF00437">
    <property type="entry name" value="T2SSE"/>
    <property type="match status" value="1"/>
</dbReference>
<dbReference type="SUPFAM" id="SSF52540">
    <property type="entry name" value="P-loop containing nucleoside triphosphate hydrolases"/>
    <property type="match status" value="1"/>
</dbReference>
<comment type="similarity">
    <text evidence="1">Belongs to the GSP E family.</text>
</comment>
<dbReference type="RefSeq" id="WP_283225521.1">
    <property type="nucleotide sequence ID" value="NZ_JASGBH010000015.1"/>
</dbReference>
<organism evidence="3 4">
    <name type="scientific">Limnohabitans lacus</name>
    <dbReference type="NCBI Taxonomy" id="3045173"/>
    <lineage>
        <taxon>Bacteria</taxon>
        <taxon>Pseudomonadati</taxon>
        <taxon>Pseudomonadota</taxon>
        <taxon>Betaproteobacteria</taxon>
        <taxon>Burkholderiales</taxon>
        <taxon>Comamonadaceae</taxon>
        <taxon>Limnohabitans</taxon>
    </lineage>
</organism>
<keyword evidence="4" id="KW-1185">Reference proteome</keyword>
<feature type="domain" description="Bacterial type II secretion system protein E" evidence="2">
    <location>
        <begin position="203"/>
        <end position="217"/>
    </location>
</feature>
<dbReference type="InterPro" id="IPR050921">
    <property type="entry name" value="T4SS_GSP_E_ATPase"/>
</dbReference>
<dbReference type="InterPro" id="IPR027417">
    <property type="entry name" value="P-loop_NTPase"/>
</dbReference>
<evidence type="ECO:0000259" key="2">
    <source>
        <dbReference type="PROSITE" id="PS00662"/>
    </source>
</evidence>
<proteinExistence type="inferred from homology"/>
<comment type="caution">
    <text evidence="3">The sequence shown here is derived from an EMBL/GenBank/DDBJ whole genome shotgun (WGS) entry which is preliminary data.</text>
</comment>
<sequence>MTQTTFLQTLLEQLSQDDVSDLHLSPHTDIWLRRSGDMTRLTDSADLTTPTDINSWLSAIRYQSSTIAELVGSKGGQDDFAANLGDLRVRMHVYISAGEINVAVRKLASQIPPLGTLGLPAGVKKLLDHPTGLVLVVGGTGSGKSTTLASCVDQINSTLQGHIITLEDPIEYLHRDKSCRVRQRQVGPGHDCENFAAGVVAAMREDPDIILVGEVRDQQTMQACLAAAQTGHLVFATLHTNNTTEAVERVLAFYPEKERDLARSVLSSVLRGVIAQRLVKASAGGRVLASELLLCTPAIRANIAGNQLIAIEQSMESGRSEGQITLNYSLQQLFENGLITRETALTASSKRDYLEKRIGVA</sequence>
<dbReference type="EMBL" id="JASGBH010000015">
    <property type="protein sequence ID" value="MDI9235192.1"/>
    <property type="molecule type" value="Genomic_DNA"/>
</dbReference>
<evidence type="ECO:0000313" key="4">
    <source>
        <dbReference type="Proteomes" id="UP001431902"/>
    </source>
</evidence>
<dbReference type="PANTHER" id="PTHR30486">
    <property type="entry name" value="TWITCHING MOTILITY PROTEIN PILT"/>
    <property type="match status" value="1"/>
</dbReference>
<accession>A0ABT6XAM9</accession>
<protein>
    <submittedName>
        <fullName evidence="3">PilT/PilU family type 4a pilus ATPase</fullName>
    </submittedName>
</protein>
<dbReference type="InterPro" id="IPR006321">
    <property type="entry name" value="PilT/PilU"/>
</dbReference>
<name>A0ABT6XAM9_9BURK</name>
<dbReference type="PANTHER" id="PTHR30486:SF6">
    <property type="entry name" value="TYPE IV PILUS RETRACTATION ATPASE PILT"/>
    <property type="match status" value="1"/>
</dbReference>